<dbReference type="AlphaFoldDB" id="A0A8J5VTB7"/>
<dbReference type="InterPro" id="IPR001965">
    <property type="entry name" value="Znf_PHD"/>
</dbReference>
<evidence type="ECO:0000256" key="3">
    <source>
        <dbReference type="ARBA" id="ARBA00022771"/>
    </source>
</evidence>
<gene>
    <name evidence="10" type="ORF">GUJ93_ZPchr0001g30985</name>
</gene>
<feature type="region of interest" description="Disordered" evidence="7">
    <location>
        <begin position="288"/>
        <end position="350"/>
    </location>
</feature>
<evidence type="ECO:0008006" key="12">
    <source>
        <dbReference type="Google" id="ProtNLM"/>
    </source>
</evidence>
<sequence>MSSSSAPARPEKGAPASHSFHVLDSGGGSGRRANTGTPYAQSPRGAGALALRSPQVRAITNPVAFPTTGASAARTAMAGRVSNAASMQTPMPPHLVQQLMVLAGWTTGRGPWLYAPMAPPQGSPSLSSRRISEPRGMPSTFAYRQPVATIGHVGGNGTVAVRTSAGSSHRPNTSAGPSRSLQISTTPTAAGAGSSNNVPLAAVGQANAGAVQRLAPVLAMPSTGGGKGKEAAPSPNGRVRKRAPPKGSNDPAAAGSNKKPRQRVSAAKKGPPSVKATVAVDANIVDVVNQPGSNPDAQTNDDLKKAPASLAAPPSNSRSKRKINSAAASPRARPSVAARRNRATGAATPPVAKKHTVLTWLIDTGFLKETTKVFYVPGFGGTEKVLSGKVSKTGIRCSCCDTVVPVPVLEAHAGCNQPGQPWEKLLLMSGKTLVRCMQEAWAQERIRAMHAQQKATASLQQERHKSSQAKRKLAAKQKKQGAPLLDRVVSSSPHVKVAKDCSDDACGACADGGQLLCCDTCPSTFHPDCLTTQVPEGSWSCHFCRCMLCMANDLRDLSTCQLCTRKYHHYCRPLRQSPVYEIGPYCSQTCKKMSSQLSDMRGVMNSTGDGFSWSLLKIQKDEPITSEDMPVVLENNVKLAVALGVLNDCFNPMQDRRTKIDMLHQAVYSLGSEFRRLNYEGFHTMVLEKEGEIISVALLRFHGSKLAEMPFAGTLPAYRKQGMMRRLVKAVEQALASVQVENLVIPSVAALVETWKRSFSFSPMQAELGEEIKKLSLVVVTGTTLLQKHIAVQQQHQRGGSSKMQASAPMMIASSRDEQTARLTDDEVAFLEMTPRGCFTDLVAGAVHGPRLCSNGTFIPAPGSSSSFSAA</sequence>
<dbReference type="InterPro" id="IPR019787">
    <property type="entry name" value="Znf_PHD-finger"/>
</dbReference>
<name>A0A8J5VTB7_ZIZPA</name>
<keyword evidence="5" id="KW-0539">Nucleus</keyword>
<dbReference type="CDD" id="cd04301">
    <property type="entry name" value="NAT_SF"/>
    <property type="match status" value="1"/>
</dbReference>
<dbReference type="SMART" id="SM00249">
    <property type="entry name" value="PHD"/>
    <property type="match status" value="1"/>
</dbReference>
<evidence type="ECO:0000313" key="10">
    <source>
        <dbReference type="EMBL" id="KAG8053839.1"/>
    </source>
</evidence>
<keyword evidence="3 6" id="KW-0863">Zinc-finger</keyword>
<evidence type="ECO:0000256" key="5">
    <source>
        <dbReference type="ARBA" id="ARBA00023242"/>
    </source>
</evidence>
<evidence type="ECO:0000259" key="8">
    <source>
        <dbReference type="PROSITE" id="PS50016"/>
    </source>
</evidence>
<dbReference type="InterPro" id="IPR000182">
    <property type="entry name" value="GNAT_dom"/>
</dbReference>
<keyword evidence="4" id="KW-0862">Zinc</keyword>
<feature type="compositionally biased region" description="Basic residues" evidence="7">
    <location>
        <begin position="466"/>
        <end position="479"/>
    </location>
</feature>
<dbReference type="InterPro" id="IPR032308">
    <property type="entry name" value="TDBD"/>
</dbReference>
<dbReference type="PROSITE" id="PS01359">
    <property type="entry name" value="ZF_PHD_1"/>
    <property type="match status" value="1"/>
</dbReference>
<evidence type="ECO:0000256" key="4">
    <source>
        <dbReference type="ARBA" id="ARBA00022833"/>
    </source>
</evidence>
<comment type="subcellular location">
    <subcellularLocation>
        <location evidence="1">Nucleus</location>
    </subcellularLocation>
</comment>
<feature type="compositionally biased region" description="Low complexity" evidence="7">
    <location>
        <begin position="324"/>
        <end position="348"/>
    </location>
</feature>
<feature type="domain" description="PHD-type" evidence="8">
    <location>
        <begin position="503"/>
        <end position="547"/>
    </location>
</feature>
<dbReference type="InterPro" id="IPR042163">
    <property type="entry name" value="PHF12"/>
</dbReference>
<dbReference type="OrthoDB" id="429143at2759"/>
<dbReference type="Proteomes" id="UP000729402">
    <property type="component" value="Unassembled WGS sequence"/>
</dbReference>
<dbReference type="GO" id="GO:0016747">
    <property type="term" value="F:acyltransferase activity, transferring groups other than amino-acyl groups"/>
    <property type="evidence" value="ECO:0007669"/>
    <property type="project" value="InterPro"/>
</dbReference>
<feature type="region of interest" description="Disordered" evidence="7">
    <location>
        <begin position="154"/>
        <end position="193"/>
    </location>
</feature>
<reference evidence="10" key="2">
    <citation type="submission" date="2021-02" db="EMBL/GenBank/DDBJ databases">
        <authorList>
            <person name="Kimball J.A."/>
            <person name="Haas M.W."/>
            <person name="Macchietto M."/>
            <person name="Kono T."/>
            <person name="Duquette J."/>
            <person name="Shao M."/>
        </authorList>
    </citation>
    <scope>NUCLEOTIDE SEQUENCE</scope>
    <source>
        <tissue evidence="10">Fresh leaf tissue</tissue>
    </source>
</reference>
<dbReference type="EMBL" id="JAAALK010000288">
    <property type="protein sequence ID" value="KAG8053839.1"/>
    <property type="molecule type" value="Genomic_DNA"/>
</dbReference>
<evidence type="ECO:0000259" key="9">
    <source>
        <dbReference type="PROSITE" id="PS51186"/>
    </source>
</evidence>
<feature type="compositionally biased region" description="Polar residues" evidence="7">
    <location>
        <begin position="290"/>
        <end position="300"/>
    </location>
</feature>
<dbReference type="PANTHER" id="PTHR46309:SF21">
    <property type="entry name" value="ACYL-COA N-ACYLTRANSFERASE WITH RING_FYVE_PHD-TYPE ZINC FINGER PROTEIN"/>
    <property type="match status" value="1"/>
</dbReference>
<feature type="region of interest" description="Disordered" evidence="7">
    <location>
        <begin position="219"/>
        <end position="275"/>
    </location>
</feature>
<dbReference type="Pfam" id="PF16135">
    <property type="entry name" value="TDBD"/>
    <property type="match status" value="1"/>
</dbReference>
<feature type="region of interest" description="Disordered" evidence="7">
    <location>
        <begin position="1"/>
        <end position="45"/>
    </location>
</feature>
<feature type="domain" description="N-acetyltransferase" evidence="9">
    <location>
        <begin position="645"/>
        <end position="791"/>
    </location>
</feature>
<protein>
    <recommendedName>
        <fullName evidence="12">PHD-type domain-containing protein</fullName>
    </recommendedName>
</protein>
<feature type="region of interest" description="Disordered" evidence="7">
    <location>
        <begin position="454"/>
        <end position="480"/>
    </location>
</feature>
<dbReference type="PROSITE" id="PS50016">
    <property type="entry name" value="ZF_PHD_2"/>
    <property type="match status" value="1"/>
</dbReference>
<feature type="compositionally biased region" description="Low complexity" evidence="7">
    <location>
        <begin position="306"/>
        <end position="315"/>
    </location>
</feature>
<dbReference type="InterPro" id="IPR019786">
    <property type="entry name" value="Zinc_finger_PHD-type_CS"/>
</dbReference>
<keyword evidence="11" id="KW-1185">Reference proteome</keyword>
<evidence type="ECO:0000256" key="6">
    <source>
        <dbReference type="PROSITE-ProRule" id="PRU00146"/>
    </source>
</evidence>
<organism evidence="10 11">
    <name type="scientific">Zizania palustris</name>
    <name type="common">Northern wild rice</name>
    <dbReference type="NCBI Taxonomy" id="103762"/>
    <lineage>
        <taxon>Eukaryota</taxon>
        <taxon>Viridiplantae</taxon>
        <taxon>Streptophyta</taxon>
        <taxon>Embryophyta</taxon>
        <taxon>Tracheophyta</taxon>
        <taxon>Spermatophyta</taxon>
        <taxon>Magnoliopsida</taxon>
        <taxon>Liliopsida</taxon>
        <taxon>Poales</taxon>
        <taxon>Poaceae</taxon>
        <taxon>BOP clade</taxon>
        <taxon>Oryzoideae</taxon>
        <taxon>Oryzeae</taxon>
        <taxon>Zizaniinae</taxon>
        <taxon>Zizania</taxon>
    </lineage>
</organism>
<dbReference type="GO" id="GO:0008270">
    <property type="term" value="F:zinc ion binding"/>
    <property type="evidence" value="ECO:0007669"/>
    <property type="project" value="UniProtKB-KW"/>
</dbReference>
<evidence type="ECO:0000256" key="7">
    <source>
        <dbReference type="SAM" id="MobiDB-lite"/>
    </source>
</evidence>
<evidence type="ECO:0000256" key="2">
    <source>
        <dbReference type="ARBA" id="ARBA00022723"/>
    </source>
</evidence>
<evidence type="ECO:0000256" key="1">
    <source>
        <dbReference type="ARBA" id="ARBA00004123"/>
    </source>
</evidence>
<dbReference type="GO" id="GO:0005634">
    <property type="term" value="C:nucleus"/>
    <property type="evidence" value="ECO:0007669"/>
    <property type="project" value="UniProtKB-SubCell"/>
</dbReference>
<dbReference type="GO" id="GO:0006357">
    <property type="term" value="P:regulation of transcription by RNA polymerase II"/>
    <property type="evidence" value="ECO:0007669"/>
    <property type="project" value="TreeGrafter"/>
</dbReference>
<proteinExistence type="predicted"/>
<dbReference type="PROSITE" id="PS51186">
    <property type="entry name" value="GNAT"/>
    <property type="match status" value="1"/>
</dbReference>
<dbReference type="Pfam" id="PF23209">
    <property type="entry name" value="IDM1_C"/>
    <property type="match status" value="1"/>
</dbReference>
<reference evidence="10" key="1">
    <citation type="journal article" date="2021" name="bioRxiv">
        <title>Whole Genome Assembly and Annotation of Northern Wild Rice, Zizania palustris L., Supports a Whole Genome Duplication in the Zizania Genus.</title>
        <authorList>
            <person name="Haas M."/>
            <person name="Kono T."/>
            <person name="Macchietto M."/>
            <person name="Millas R."/>
            <person name="McGilp L."/>
            <person name="Shao M."/>
            <person name="Duquette J."/>
            <person name="Hirsch C.N."/>
            <person name="Kimball J."/>
        </authorList>
    </citation>
    <scope>NUCLEOTIDE SEQUENCE</scope>
    <source>
        <tissue evidence="10">Fresh leaf tissue</tissue>
    </source>
</reference>
<accession>A0A8J5VTB7</accession>
<keyword evidence="2" id="KW-0479">Metal-binding</keyword>
<feature type="compositionally biased region" description="Polar residues" evidence="7">
    <location>
        <begin position="164"/>
        <end position="193"/>
    </location>
</feature>
<dbReference type="GO" id="GO:0003714">
    <property type="term" value="F:transcription corepressor activity"/>
    <property type="evidence" value="ECO:0007669"/>
    <property type="project" value="InterPro"/>
</dbReference>
<evidence type="ECO:0000313" key="11">
    <source>
        <dbReference type="Proteomes" id="UP000729402"/>
    </source>
</evidence>
<comment type="caution">
    <text evidence="10">The sequence shown here is derived from an EMBL/GenBank/DDBJ whole genome shotgun (WGS) entry which is preliminary data.</text>
</comment>
<dbReference type="PANTHER" id="PTHR46309">
    <property type="entry name" value="PHD FINGER PROTEIN 12"/>
    <property type="match status" value="1"/>
</dbReference>
<dbReference type="InterPro" id="IPR056511">
    <property type="entry name" value="IDM1_C"/>
</dbReference>